<feature type="compositionally biased region" description="Basic and acidic residues" evidence="1">
    <location>
        <begin position="61"/>
        <end position="79"/>
    </location>
</feature>
<sequence length="79" mass="9150">MQSALRITTKVLPGNKIEIEIPEAEIGDSVDVFVILPEKAEPKRRSVLNIIEESRRRHPSRTAEDIDRQLQEERLSWES</sequence>
<organism evidence="2 3">
    <name type="scientific">Halotia branconii CENA392</name>
    <dbReference type="NCBI Taxonomy" id="1539056"/>
    <lineage>
        <taxon>Bacteria</taxon>
        <taxon>Bacillati</taxon>
        <taxon>Cyanobacteriota</taxon>
        <taxon>Cyanophyceae</taxon>
        <taxon>Nostocales</taxon>
        <taxon>Nodulariaceae</taxon>
        <taxon>Halotia</taxon>
    </lineage>
</organism>
<evidence type="ECO:0008006" key="4">
    <source>
        <dbReference type="Google" id="ProtNLM"/>
    </source>
</evidence>
<protein>
    <recommendedName>
        <fullName evidence="4">DUF104 domain-containing protein</fullName>
    </recommendedName>
</protein>
<dbReference type="EMBL" id="CP124543">
    <property type="protein sequence ID" value="WGV27675.1"/>
    <property type="molecule type" value="Genomic_DNA"/>
</dbReference>
<keyword evidence="3" id="KW-1185">Reference proteome</keyword>
<gene>
    <name evidence="2" type="ORF">QI031_09400</name>
</gene>
<reference evidence="2 3" key="1">
    <citation type="journal article" date="2023" name="Limnol Oceanogr Lett">
        <title>Environmental adaptations by the intertidal Antarctic cyanobacterium Halotia branconii CENA392 as revealed using long-read genome sequencing.</title>
        <authorList>
            <person name="Dextro R.B."/>
            <person name="Delbaje E."/>
            <person name="Freitas P.N.N."/>
            <person name="Geraldes V."/>
            <person name="Pinto E."/>
            <person name="Long P.F."/>
            <person name="Fiore M.F."/>
        </authorList>
    </citation>
    <scope>NUCLEOTIDE SEQUENCE [LARGE SCALE GENOMIC DNA]</scope>
    <source>
        <strain evidence="2 3">CENA392</strain>
    </source>
</reference>
<proteinExistence type="predicted"/>
<accession>A0AAJ6PBB7</accession>
<evidence type="ECO:0000313" key="2">
    <source>
        <dbReference type="EMBL" id="WGV27675.1"/>
    </source>
</evidence>
<dbReference type="Proteomes" id="UP001223520">
    <property type="component" value="Chromosome"/>
</dbReference>
<evidence type="ECO:0000313" key="3">
    <source>
        <dbReference type="Proteomes" id="UP001223520"/>
    </source>
</evidence>
<name>A0AAJ6PBB7_9CYAN</name>
<evidence type="ECO:0000256" key="1">
    <source>
        <dbReference type="SAM" id="MobiDB-lite"/>
    </source>
</evidence>
<dbReference type="RefSeq" id="WP_281484915.1">
    <property type="nucleotide sequence ID" value="NZ_CP124543.1"/>
</dbReference>
<feature type="region of interest" description="Disordered" evidence="1">
    <location>
        <begin position="56"/>
        <end position="79"/>
    </location>
</feature>
<dbReference type="KEGG" id="hbq:QI031_09400"/>
<dbReference type="AlphaFoldDB" id="A0AAJ6PBB7"/>